<dbReference type="PANTHER" id="PTHR21666">
    <property type="entry name" value="PEPTIDASE-RELATED"/>
    <property type="match status" value="1"/>
</dbReference>
<evidence type="ECO:0000259" key="2">
    <source>
        <dbReference type="PROSITE" id="PS51782"/>
    </source>
</evidence>
<comment type="caution">
    <text evidence="3">The sequence shown here is derived from an EMBL/GenBank/DDBJ whole genome shotgun (WGS) entry which is preliminary data.</text>
</comment>
<evidence type="ECO:0000313" key="4">
    <source>
        <dbReference type="Proteomes" id="UP000823598"/>
    </source>
</evidence>
<dbReference type="CDD" id="cd00118">
    <property type="entry name" value="LysM"/>
    <property type="match status" value="1"/>
</dbReference>
<reference evidence="3" key="1">
    <citation type="submission" date="2020-10" db="EMBL/GenBank/DDBJ databases">
        <authorList>
            <person name="Gilroy R."/>
        </authorList>
    </citation>
    <scope>NUCLEOTIDE SEQUENCE</scope>
    <source>
        <strain evidence="3">6919</strain>
    </source>
</reference>
<feature type="domain" description="LysM" evidence="2">
    <location>
        <begin position="275"/>
        <end position="319"/>
    </location>
</feature>
<reference evidence="3" key="2">
    <citation type="journal article" date="2021" name="PeerJ">
        <title>Extensive microbial diversity within the chicken gut microbiome revealed by metagenomics and culture.</title>
        <authorList>
            <person name="Gilroy R."/>
            <person name="Ravi A."/>
            <person name="Getino M."/>
            <person name="Pursley I."/>
            <person name="Horton D.L."/>
            <person name="Alikhan N.F."/>
            <person name="Baker D."/>
            <person name="Gharbi K."/>
            <person name="Hall N."/>
            <person name="Watson M."/>
            <person name="Adriaenssens E.M."/>
            <person name="Foster-Nyarko E."/>
            <person name="Jarju S."/>
            <person name="Secka A."/>
            <person name="Antonio M."/>
            <person name="Oren A."/>
            <person name="Chaudhuri R.R."/>
            <person name="La Ragione R."/>
            <person name="Hildebrand F."/>
            <person name="Pallen M.J."/>
        </authorList>
    </citation>
    <scope>NUCLEOTIDE SEQUENCE</scope>
    <source>
        <strain evidence="3">6919</strain>
    </source>
</reference>
<organism evidence="3 4">
    <name type="scientific">Candidatus Limisoma faecipullorum</name>
    <dbReference type="NCBI Taxonomy" id="2840854"/>
    <lineage>
        <taxon>Bacteria</taxon>
        <taxon>Pseudomonadati</taxon>
        <taxon>Bacteroidota</taxon>
        <taxon>Bacteroidia</taxon>
        <taxon>Bacteroidales</taxon>
        <taxon>Candidatus Limisoma</taxon>
    </lineage>
</organism>
<dbReference type="AlphaFoldDB" id="A0A9D9IQK9"/>
<dbReference type="InterPro" id="IPR036779">
    <property type="entry name" value="LysM_dom_sf"/>
</dbReference>
<gene>
    <name evidence="3" type="ORF">IAB88_07470</name>
</gene>
<dbReference type="InterPro" id="IPR011055">
    <property type="entry name" value="Dup_hybrid_motif"/>
</dbReference>
<dbReference type="Pfam" id="PF01476">
    <property type="entry name" value="LysM"/>
    <property type="match status" value="1"/>
</dbReference>
<evidence type="ECO:0000256" key="1">
    <source>
        <dbReference type="SAM" id="SignalP"/>
    </source>
</evidence>
<dbReference type="Proteomes" id="UP000823598">
    <property type="component" value="Unassembled WGS sequence"/>
</dbReference>
<accession>A0A9D9IQK9</accession>
<dbReference type="CDD" id="cd12797">
    <property type="entry name" value="M23_peptidase"/>
    <property type="match status" value="1"/>
</dbReference>
<proteinExistence type="predicted"/>
<dbReference type="SUPFAM" id="SSF51261">
    <property type="entry name" value="Duplicated hybrid motif"/>
    <property type="match status" value="1"/>
</dbReference>
<keyword evidence="1" id="KW-0732">Signal</keyword>
<evidence type="ECO:0000313" key="3">
    <source>
        <dbReference type="EMBL" id="MBO8476817.1"/>
    </source>
</evidence>
<dbReference type="GO" id="GO:0004222">
    <property type="term" value="F:metalloendopeptidase activity"/>
    <property type="evidence" value="ECO:0007669"/>
    <property type="project" value="TreeGrafter"/>
</dbReference>
<protein>
    <submittedName>
        <fullName evidence="3">Peptidoglycan DD-metalloendopeptidase family protein</fullName>
    </submittedName>
</protein>
<dbReference type="SUPFAM" id="SSF54106">
    <property type="entry name" value="LysM domain"/>
    <property type="match status" value="1"/>
</dbReference>
<feature type="signal peptide" evidence="1">
    <location>
        <begin position="1"/>
        <end position="26"/>
    </location>
</feature>
<dbReference type="Gene3D" id="3.10.350.10">
    <property type="entry name" value="LysM domain"/>
    <property type="match status" value="1"/>
</dbReference>
<name>A0A9D9IQK9_9BACT</name>
<dbReference type="PANTHER" id="PTHR21666:SF270">
    <property type="entry name" value="MUREIN HYDROLASE ACTIVATOR ENVC"/>
    <property type="match status" value="1"/>
</dbReference>
<dbReference type="InterPro" id="IPR016047">
    <property type="entry name" value="M23ase_b-sheet_dom"/>
</dbReference>
<dbReference type="InterPro" id="IPR050570">
    <property type="entry name" value="Cell_wall_metabolism_enzyme"/>
</dbReference>
<dbReference type="Gene3D" id="2.70.70.10">
    <property type="entry name" value="Glucose Permease (Domain IIA)"/>
    <property type="match status" value="1"/>
</dbReference>
<dbReference type="InterPro" id="IPR018392">
    <property type="entry name" value="LysM"/>
</dbReference>
<dbReference type="EMBL" id="JADIMC010000085">
    <property type="protein sequence ID" value="MBO8476817.1"/>
    <property type="molecule type" value="Genomic_DNA"/>
</dbReference>
<feature type="chain" id="PRO_5038737982" evidence="1">
    <location>
        <begin position="27"/>
        <end position="320"/>
    </location>
</feature>
<dbReference type="SMART" id="SM00257">
    <property type="entry name" value="LysM"/>
    <property type="match status" value="1"/>
</dbReference>
<dbReference type="Pfam" id="PF01551">
    <property type="entry name" value="Peptidase_M23"/>
    <property type="match status" value="1"/>
</dbReference>
<dbReference type="PROSITE" id="PS51782">
    <property type="entry name" value="LYSM"/>
    <property type="match status" value="1"/>
</dbReference>
<sequence length="320" mass="35926">MVFNSIGKIFGIGALAIAAFSFPATAQELRSVSAHNDIHERLIASQRDIQEQIKIDETKRFMDIILQEEEEPEIDIYTESWNSQLVNPYGGMEVPNNVRIDVSEYAIPVPGYITSPYGYRPRFRRSHKGVDLKLQTGDTVRAAFSGKVRLTKYERRGYGYYVIIRHPNGLETVYGHLSKFLVKPNQDVKVGEPIALGGSTGRSTGPHLHFETRFMGYAINPMAIFDFANQTTHTDYYTFNKKTYTKARNYSPEANAKYAAKTSKKNSYSATGTKKTHKVRKGDTLSKIASRYGVSVSSICRLNGISRSTTLSIGKVLRVN</sequence>